<name>A0A7G2E6J4_ARATH</name>
<reference evidence="1 2" key="1">
    <citation type="submission" date="2020-09" db="EMBL/GenBank/DDBJ databases">
        <authorList>
            <person name="Ashkenazy H."/>
        </authorList>
    </citation>
    <scope>NUCLEOTIDE SEQUENCE [LARGE SCALE GENOMIC DNA]</scope>
    <source>
        <strain evidence="2">cv. Cdm-0</strain>
    </source>
</reference>
<sequence length="175" mass="19891">MGLSGGDGHESPFSFPRRSFRRLGQSLLEEESWFQSYQDSECIQGLFGQESVVGGKGTCKVSNHSLCNSKGKCNGWDSSALTKEDIKAIWLRKQEGVIKRDRMLKYSRSHQERRSPHMLEDSLSTPRQRVGLMDSLFVNYKKDGDKVSLWTSFVCENSKINNAKKSSLTTYQHNC</sequence>
<proteinExistence type="predicted"/>
<gene>
    <name evidence="1" type="ORF">AT9943_LOCUS5674</name>
</gene>
<dbReference type="EMBL" id="LR881466">
    <property type="protein sequence ID" value="CAD5317392.1"/>
    <property type="molecule type" value="Genomic_DNA"/>
</dbReference>
<protein>
    <submittedName>
        <fullName evidence="1">(thale cress) hypothetical protein</fullName>
    </submittedName>
</protein>
<evidence type="ECO:0000313" key="2">
    <source>
        <dbReference type="Proteomes" id="UP000516314"/>
    </source>
</evidence>
<dbReference type="Proteomes" id="UP000516314">
    <property type="component" value="Chromosome 1"/>
</dbReference>
<organism evidence="1 2">
    <name type="scientific">Arabidopsis thaliana</name>
    <name type="common">Mouse-ear cress</name>
    <dbReference type="NCBI Taxonomy" id="3702"/>
    <lineage>
        <taxon>Eukaryota</taxon>
        <taxon>Viridiplantae</taxon>
        <taxon>Streptophyta</taxon>
        <taxon>Embryophyta</taxon>
        <taxon>Tracheophyta</taxon>
        <taxon>Spermatophyta</taxon>
        <taxon>Magnoliopsida</taxon>
        <taxon>eudicotyledons</taxon>
        <taxon>Gunneridae</taxon>
        <taxon>Pentapetalae</taxon>
        <taxon>rosids</taxon>
        <taxon>malvids</taxon>
        <taxon>Brassicales</taxon>
        <taxon>Brassicaceae</taxon>
        <taxon>Camelineae</taxon>
        <taxon>Arabidopsis</taxon>
    </lineage>
</organism>
<dbReference type="AlphaFoldDB" id="A0A7G2E6J4"/>
<accession>A0A7G2E6J4</accession>
<evidence type="ECO:0000313" key="1">
    <source>
        <dbReference type="EMBL" id="CAD5317392.1"/>
    </source>
</evidence>